<proteinExistence type="predicted"/>
<feature type="compositionally biased region" description="Basic residues" evidence="1">
    <location>
        <begin position="60"/>
        <end position="82"/>
    </location>
</feature>
<evidence type="ECO:0000313" key="3">
    <source>
        <dbReference type="Proteomes" id="UP001439008"/>
    </source>
</evidence>
<protein>
    <recommendedName>
        <fullName evidence="4">ZZ-type domain-containing protein</fullName>
    </recommendedName>
</protein>
<dbReference type="EMBL" id="JBDODL010000039">
    <property type="protein sequence ID" value="MES1918303.1"/>
    <property type="molecule type" value="Genomic_DNA"/>
</dbReference>
<evidence type="ECO:0008006" key="4">
    <source>
        <dbReference type="Google" id="ProtNLM"/>
    </source>
</evidence>
<name>A0ABV2AF41_9EUKA</name>
<organism evidence="2 3">
    <name type="scientific">Bonamia ostreae</name>
    <dbReference type="NCBI Taxonomy" id="126728"/>
    <lineage>
        <taxon>Eukaryota</taxon>
        <taxon>Sar</taxon>
        <taxon>Rhizaria</taxon>
        <taxon>Endomyxa</taxon>
        <taxon>Ascetosporea</taxon>
        <taxon>Haplosporida</taxon>
        <taxon>Bonamia</taxon>
    </lineage>
</organism>
<accession>A0ABV2AF41</accession>
<comment type="caution">
    <text evidence="2">The sequence shown here is derived from an EMBL/GenBank/DDBJ whole genome shotgun (WGS) entry which is preliminary data.</text>
</comment>
<evidence type="ECO:0000313" key="2">
    <source>
        <dbReference type="EMBL" id="MES1918303.1"/>
    </source>
</evidence>
<feature type="region of interest" description="Disordered" evidence="1">
    <location>
        <begin position="50"/>
        <end position="82"/>
    </location>
</feature>
<sequence>MSRKGCARGIRKAFQTKGVDRFRCESCDYDMCDWCFMRELGRQRKSLTASFSKTSLSTKTSRRLSGSRKSNASKKRVRRSNARRVCLKEDLSSAIRTMEKIVNSYLELQQKNAQTM</sequence>
<keyword evidence="3" id="KW-1185">Reference proteome</keyword>
<dbReference type="Proteomes" id="UP001439008">
    <property type="component" value="Unassembled WGS sequence"/>
</dbReference>
<reference evidence="2 3" key="1">
    <citation type="journal article" date="2024" name="BMC Biol.">
        <title>Comparative genomics of Ascetosporea gives new insight into the evolutionary basis for animal parasitism in Rhizaria.</title>
        <authorList>
            <person name="Hiltunen Thoren M."/>
            <person name="Onut-Brannstrom I."/>
            <person name="Alfjorden A."/>
            <person name="Peckova H."/>
            <person name="Swords F."/>
            <person name="Hooper C."/>
            <person name="Holzer A.S."/>
            <person name="Bass D."/>
            <person name="Burki F."/>
        </authorList>
    </citation>
    <scope>NUCLEOTIDE SEQUENCE [LARGE SCALE GENOMIC DNA]</scope>
    <source>
        <strain evidence="2">20-A016</strain>
    </source>
</reference>
<evidence type="ECO:0000256" key="1">
    <source>
        <dbReference type="SAM" id="MobiDB-lite"/>
    </source>
</evidence>
<feature type="compositionally biased region" description="Low complexity" evidence="1">
    <location>
        <begin position="50"/>
        <end position="59"/>
    </location>
</feature>
<gene>
    <name evidence="2" type="ORF">MHBO_000290</name>
</gene>